<dbReference type="InterPro" id="IPR036875">
    <property type="entry name" value="Znf_CCHC_sf"/>
</dbReference>
<dbReference type="KEGG" id="psoj:PHYSODRAFT_362026"/>
<dbReference type="Proteomes" id="UP000002640">
    <property type="component" value="Unassembled WGS sequence"/>
</dbReference>
<feature type="region of interest" description="Disordered" evidence="1">
    <location>
        <begin position="132"/>
        <end position="203"/>
    </location>
</feature>
<protein>
    <recommendedName>
        <fullName evidence="4">CCHC-type domain-containing protein</fullName>
    </recommendedName>
</protein>
<evidence type="ECO:0000313" key="2">
    <source>
        <dbReference type="EMBL" id="EGZ08970.1"/>
    </source>
</evidence>
<reference evidence="2 3" key="1">
    <citation type="journal article" date="2006" name="Science">
        <title>Phytophthora genome sequences uncover evolutionary origins and mechanisms of pathogenesis.</title>
        <authorList>
            <person name="Tyler B.M."/>
            <person name="Tripathy S."/>
            <person name="Zhang X."/>
            <person name="Dehal P."/>
            <person name="Jiang R.H."/>
            <person name="Aerts A."/>
            <person name="Arredondo F.D."/>
            <person name="Baxter L."/>
            <person name="Bensasson D."/>
            <person name="Beynon J.L."/>
            <person name="Chapman J."/>
            <person name="Damasceno C.M."/>
            <person name="Dorrance A.E."/>
            <person name="Dou D."/>
            <person name="Dickerman A.W."/>
            <person name="Dubchak I.L."/>
            <person name="Garbelotto M."/>
            <person name="Gijzen M."/>
            <person name="Gordon S.G."/>
            <person name="Govers F."/>
            <person name="Grunwald N.J."/>
            <person name="Huang W."/>
            <person name="Ivors K.L."/>
            <person name="Jones R.W."/>
            <person name="Kamoun S."/>
            <person name="Krampis K."/>
            <person name="Lamour K.H."/>
            <person name="Lee M.K."/>
            <person name="McDonald W.H."/>
            <person name="Medina M."/>
            <person name="Meijer H.J."/>
            <person name="Nordberg E.K."/>
            <person name="Maclean D.J."/>
            <person name="Ospina-Giraldo M.D."/>
            <person name="Morris P.F."/>
            <person name="Phuntumart V."/>
            <person name="Putnam N.H."/>
            <person name="Rash S."/>
            <person name="Rose J.K."/>
            <person name="Sakihama Y."/>
            <person name="Salamov A.A."/>
            <person name="Savidor A."/>
            <person name="Scheuring C.F."/>
            <person name="Smith B.M."/>
            <person name="Sobral B.W."/>
            <person name="Terry A."/>
            <person name="Torto-Alalibo T.A."/>
            <person name="Win J."/>
            <person name="Xu Z."/>
            <person name="Zhang H."/>
            <person name="Grigoriev I.V."/>
            <person name="Rokhsar D.S."/>
            <person name="Boore J.L."/>
        </authorList>
    </citation>
    <scope>NUCLEOTIDE SEQUENCE [LARGE SCALE GENOMIC DNA]</scope>
    <source>
        <strain evidence="2 3">P6497</strain>
    </source>
</reference>
<dbReference type="RefSeq" id="XP_009535603.1">
    <property type="nucleotide sequence ID" value="XM_009537308.1"/>
</dbReference>
<keyword evidence="3" id="KW-1185">Reference proteome</keyword>
<dbReference type="GO" id="GO:0003676">
    <property type="term" value="F:nucleic acid binding"/>
    <property type="evidence" value="ECO:0007669"/>
    <property type="project" value="InterPro"/>
</dbReference>
<gene>
    <name evidence="2" type="ORF">PHYSODRAFT_362026</name>
</gene>
<dbReference type="InParanoid" id="G5A6L5"/>
<dbReference type="SUPFAM" id="SSF57756">
    <property type="entry name" value="Retrovirus zinc finger-like domains"/>
    <property type="match status" value="1"/>
</dbReference>
<evidence type="ECO:0000256" key="1">
    <source>
        <dbReference type="SAM" id="MobiDB-lite"/>
    </source>
</evidence>
<organism evidence="2 3">
    <name type="scientific">Phytophthora sojae (strain P6497)</name>
    <name type="common">Soybean stem and root rot agent</name>
    <name type="synonym">Phytophthora megasperma f. sp. glycines</name>
    <dbReference type="NCBI Taxonomy" id="1094619"/>
    <lineage>
        <taxon>Eukaryota</taxon>
        <taxon>Sar</taxon>
        <taxon>Stramenopiles</taxon>
        <taxon>Oomycota</taxon>
        <taxon>Peronosporomycetes</taxon>
        <taxon>Peronosporales</taxon>
        <taxon>Peronosporaceae</taxon>
        <taxon>Phytophthora</taxon>
    </lineage>
</organism>
<accession>G5A6L5</accession>
<dbReference type="GO" id="GO:0008270">
    <property type="term" value="F:zinc ion binding"/>
    <property type="evidence" value="ECO:0007669"/>
    <property type="project" value="InterPro"/>
</dbReference>
<sequence>MLLAEMKRKVGAMMNDRVPDVTLLFPRELRMDLSEFDVEARIANYFMTFDCLVEDNGLAGMLGRGPAVGEEGRQRMKLRCKLLLLSNVTPEMLKIDLSRLVELTHREAKVSDLALHDLMIERATRQQQYHLMQSEMKQNSAPRVKDSATAGGKAQQRPAKPQSKPPSTNGGNRGSGDQRKPPRDGCLICKGPHWARDCPTASAEQKAEVAKNLRERKGQ</sequence>
<name>G5A6L5_PHYSP</name>
<dbReference type="EMBL" id="JH159160">
    <property type="protein sequence ID" value="EGZ08970.1"/>
    <property type="molecule type" value="Genomic_DNA"/>
</dbReference>
<dbReference type="GeneID" id="20650217"/>
<dbReference type="AlphaFoldDB" id="G5A6L5"/>
<feature type="compositionally biased region" description="Polar residues" evidence="1">
    <location>
        <begin position="132"/>
        <end position="141"/>
    </location>
</feature>
<evidence type="ECO:0008006" key="4">
    <source>
        <dbReference type="Google" id="ProtNLM"/>
    </source>
</evidence>
<evidence type="ECO:0000313" key="3">
    <source>
        <dbReference type="Proteomes" id="UP000002640"/>
    </source>
</evidence>
<proteinExistence type="predicted"/>